<gene>
    <name evidence="2" type="ORF">KC729_19930</name>
</gene>
<keyword evidence="1" id="KW-0472">Membrane</keyword>
<feature type="non-terminal residue" evidence="2">
    <location>
        <position position="1"/>
    </location>
</feature>
<keyword evidence="1" id="KW-0812">Transmembrane</keyword>
<name>A0A956M2E5_UNCEI</name>
<dbReference type="Proteomes" id="UP000697710">
    <property type="component" value="Unassembled WGS sequence"/>
</dbReference>
<proteinExistence type="predicted"/>
<feature type="transmembrane region" description="Helical" evidence="1">
    <location>
        <begin position="16"/>
        <end position="33"/>
    </location>
</feature>
<evidence type="ECO:0000313" key="2">
    <source>
        <dbReference type="EMBL" id="MCA9729964.1"/>
    </source>
</evidence>
<evidence type="ECO:0000313" key="3">
    <source>
        <dbReference type="Proteomes" id="UP000697710"/>
    </source>
</evidence>
<comment type="caution">
    <text evidence="2">The sequence shown here is derived from an EMBL/GenBank/DDBJ whole genome shotgun (WGS) entry which is preliminary data.</text>
</comment>
<evidence type="ECO:0000256" key="1">
    <source>
        <dbReference type="SAM" id="Phobius"/>
    </source>
</evidence>
<reference evidence="2" key="1">
    <citation type="submission" date="2020-04" db="EMBL/GenBank/DDBJ databases">
        <authorList>
            <person name="Zhang T."/>
        </authorList>
    </citation>
    <scope>NUCLEOTIDE SEQUENCE</scope>
    <source>
        <strain evidence="2">HKST-UBA01</strain>
    </source>
</reference>
<protein>
    <submittedName>
        <fullName evidence="2">Uncharacterized protein</fullName>
    </submittedName>
</protein>
<accession>A0A956M2E5</accession>
<reference evidence="2" key="2">
    <citation type="journal article" date="2021" name="Microbiome">
        <title>Successional dynamics and alternative stable states in a saline activated sludge microbial community over 9 years.</title>
        <authorList>
            <person name="Wang Y."/>
            <person name="Ye J."/>
            <person name="Ju F."/>
            <person name="Liu L."/>
            <person name="Boyd J.A."/>
            <person name="Deng Y."/>
            <person name="Parks D.H."/>
            <person name="Jiang X."/>
            <person name="Yin X."/>
            <person name="Woodcroft B.J."/>
            <person name="Tyson G.W."/>
            <person name="Hugenholtz P."/>
            <person name="Polz M.F."/>
            <person name="Zhang T."/>
        </authorList>
    </citation>
    <scope>NUCLEOTIDE SEQUENCE</scope>
    <source>
        <strain evidence="2">HKST-UBA01</strain>
    </source>
</reference>
<organism evidence="2 3">
    <name type="scientific">Eiseniibacteriota bacterium</name>
    <dbReference type="NCBI Taxonomy" id="2212470"/>
    <lineage>
        <taxon>Bacteria</taxon>
        <taxon>Candidatus Eiseniibacteriota</taxon>
    </lineage>
</organism>
<dbReference type="EMBL" id="JAGQHR010000920">
    <property type="protein sequence ID" value="MCA9729964.1"/>
    <property type="molecule type" value="Genomic_DNA"/>
</dbReference>
<sequence length="129" mass="14827">LPSVVTRTRDPLRRGFHALLALGGWAIFLYLWWTIFVRGFGPESWIVLAAIAILIGAIALLNLLWVRYNEGLARMRTPRTHVRVVATECSTDSLGRNIEADWSDLRRARSIWIEVDPDTHRKVYRTVDT</sequence>
<keyword evidence="1" id="KW-1133">Transmembrane helix</keyword>
<dbReference type="AlphaFoldDB" id="A0A956M2E5"/>
<feature type="transmembrane region" description="Helical" evidence="1">
    <location>
        <begin position="45"/>
        <end position="66"/>
    </location>
</feature>